<gene>
    <name evidence="4" type="ORF">BT63DRAFT_372102</name>
</gene>
<dbReference type="InterPro" id="IPR046868">
    <property type="entry name" value="BAR_4"/>
</dbReference>
<reference evidence="4" key="1">
    <citation type="journal article" date="2020" name="Stud. Mycol.">
        <title>101 Dothideomycetes genomes: a test case for predicting lifestyles and emergence of pathogens.</title>
        <authorList>
            <person name="Haridas S."/>
            <person name="Albert R."/>
            <person name="Binder M."/>
            <person name="Bloem J."/>
            <person name="Labutti K."/>
            <person name="Salamov A."/>
            <person name="Andreopoulos B."/>
            <person name="Baker S."/>
            <person name="Barry K."/>
            <person name="Bills G."/>
            <person name="Bluhm B."/>
            <person name="Cannon C."/>
            <person name="Castanera R."/>
            <person name="Culley D."/>
            <person name="Daum C."/>
            <person name="Ezra D."/>
            <person name="Gonzalez J."/>
            <person name="Henrissat B."/>
            <person name="Kuo A."/>
            <person name="Liang C."/>
            <person name="Lipzen A."/>
            <person name="Lutzoni F."/>
            <person name="Magnuson J."/>
            <person name="Mondo S."/>
            <person name="Nolan M."/>
            <person name="Ohm R."/>
            <person name="Pangilinan J."/>
            <person name="Park H.-J."/>
            <person name="Ramirez L."/>
            <person name="Alfaro M."/>
            <person name="Sun H."/>
            <person name="Tritt A."/>
            <person name="Yoshinaga Y."/>
            <person name="Zwiers L.-H."/>
            <person name="Turgeon B."/>
            <person name="Goodwin S."/>
            <person name="Spatafora J."/>
            <person name="Crous P."/>
            <person name="Grigoriev I."/>
        </authorList>
    </citation>
    <scope>NUCLEOTIDE SEQUENCE</scope>
    <source>
        <strain evidence="4">CBS 115976</strain>
    </source>
</reference>
<dbReference type="InterPro" id="IPR001849">
    <property type="entry name" value="PH_domain"/>
</dbReference>
<dbReference type="InterPro" id="IPR011993">
    <property type="entry name" value="PH-like_dom_sf"/>
</dbReference>
<dbReference type="EMBL" id="MU004234">
    <property type="protein sequence ID" value="KAF2670306.1"/>
    <property type="molecule type" value="Genomic_DNA"/>
</dbReference>
<dbReference type="InterPro" id="IPR043453">
    <property type="entry name" value="Slm1_PH"/>
</dbReference>
<dbReference type="SUPFAM" id="SSF103657">
    <property type="entry name" value="BAR/IMD domain-like"/>
    <property type="match status" value="1"/>
</dbReference>
<dbReference type="AlphaFoldDB" id="A0A6A6UF98"/>
<evidence type="ECO:0000313" key="4">
    <source>
        <dbReference type="EMBL" id="KAF2670306.1"/>
    </source>
</evidence>
<evidence type="ECO:0000313" key="5">
    <source>
        <dbReference type="Proteomes" id="UP000799302"/>
    </source>
</evidence>
<accession>A0A6A6UF98</accession>
<keyword evidence="1" id="KW-0597">Phosphoprotein</keyword>
<dbReference type="Gene3D" id="1.20.1270.60">
    <property type="entry name" value="Arfaptin homology (AH) domain/BAR domain"/>
    <property type="match status" value="1"/>
</dbReference>
<evidence type="ECO:0000256" key="2">
    <source>
        <dbReference type="SAM" id="MobiDB-lite"/>
    </source>
</evidence>
<dbReference type="SUPFAM" id="SSF50729">
    <property type="entry name" value="PH domain-like"/>
    <property type="match status" value="1"/>
</dbReference>
<feature type="compositionally biased region" description="Basic and acidic residues" evidence="2">
    <location>
        <begin position="474"/>
        <end position="483"/>
    </location>
</feature>
<protein>
    <submittedName>
        <fullName evidence="4">PH domain-containing protein</fullName>
    </submittedName>
</protein>
<dbReference type="CDD" id="cd13311">
    <property type="entry name" value="PH_Slm1"/>
    <property type="match status" value="1"/>
</dbReference>
<proteinExistence type="predicted"/>
<dbReference type="InterPro" id="IPR046869">
    <property type="entry name" value="SLM1/RGC1-like_PH"/>
</dbReference>
<dbReference type="PANTHER" id="PTHR31941:SF1">
    <property type="entry name" value="CYTOSKELETAL SIGNALING PROTEIN SLM1"/>
    <property type="match status" value="1"/>
</dbReference>
<keyword evidence="5" id="KW-1185">Reference proteome</keyword>
<dbReference type="InterPro" id="IPR027267">
    <property type="entry name" value="AH/BAR_dom_sf"/>
</dbReference>
<feature type="domain" description="PH" evidence="3">
    <location>
        <begin position="291"/>
        <end position="400"/>
    </location>
</feature>
<organism evidence="4 5">
    <name type="scientific">Microthyrium microscopicum</name>
    <dbReference type="NCBI Taxonomy" id="703497"/>
    <lineage>
        <taxon>Eukaryota</taxon>
        <taxon>Fungi</taxon>
        <taxon>Dikarya</taxon>
        <taxon>Ascomycota</taxon>
        <taxon>Pezizomycotina</taxon>
        <taxon>Dothideomycetes</taxon>
        <taxon>Dothideomycetes incertae sedis</taxon>
        <taxon>Microthyriales</taxon>
        <taxon>Microthyriaceae</taxon>
        <taxon>Microthyrium</taxon>
    </lineage>
</organism>
<sequence>MSTANSRDSDDDAIPAEDTSEATKLFNERLAAWKHACGYLEDYISATQKMHHSHGKEYEKVLKTVSKPLKEGNHFDQNIGGIAGFFDNMRSNTQGIANSHEETAKTIKGSVLPTFERLHAEIKSKSKELVKGAGKGSKAVDKARNATQKHIELLGQHSATYDSTGGKVGAHDDPYVIQRGIFHRLHRQVIEENANRQDILAVQSNFASFEAHVIETIQNGMAQFNSIVSKQADLTKSMYGDIVASAQRIPGDFEWNSFLHRNTGVLIDPEATPRSVESINFPNQHHRATIPLISGSLDRRTKLLRKYETGYYVVTASKYLHEFKTDDDVAKDPVPEISLYLPDCVVGQIDGDMFAIKGKDVSKGKMGIKMSTNSEYKFKGHTHDSAEQWWEIIRAAAGQVTNEVPSVSAPTSPVVAHSAEGEKFGTIASAQESGTTAAPAATHPTPTEAAPVHAAAPATSAEPAFSAAPPTAGADEKAAEAARHATHPGA</sequence>
<feature type="compositionally biased region" description="Low complexity" evidence="2">
    <location>
        <begin position="435"/>
        <end position="473"/>
    </location>
</feature>
<dbReference type="PANTHER" id="PTHR31941">
    <property type="entry name" value="CYTOSKELETAL SIGNALING PROTEIN SLM1"/>
    <property type="match status" value="1"/>
</dbReference>
<dbReference type="SMART" id="SM00233">
    <property type="entry name" value="PH"/>
    <property type="match status" value="1"/>
</dbReference>
<dbReference type="Pfam" id="PF20400">
    <property type="entry name" value="BAR_4"/>
    <property type="match status" value="1"/>
</dbReference>
<dbReference type="Pfam" id="PF20399">
    <property type="entry name" value="PH_20"/>
    <property type="match status" value="1"/>
</dbReference>
<evidence type="ECO:0000256" key="1">
    <source>
        <dbReference type="ARBA" id="ARBA00022553"/>
    </source>
</evidence>
<dbReference type="Proteomes" id="UP000799302">
    <property type="component" value="Unassembled WGS sequence"/>
</dbReference>
<feature type="region of interest" description="Disordered" evidence="2">
    <location>
        <begin position="431"/>
        <end position="490"/>
    </location>
</feature>
<name>A0A6A6UF98_9PEZI</name>
<dbReference type="OrthoDB" id="2264563at2759"/>
<dbReference type="Gene3D" id="2.30.29.30">
    <property type="entry name" value="Pleckstrin-homology domain (PH domain)/Phosphotyrosine-binding domain (PTB)"/>
    <property type="match status" value="1"/>
</dbReference>
<evidence type="ECO:0000259" key="3">
    <source>
        <dbReference type="SMART" id="SM00233"/>
    </source>
</evidence>